<feature type="chain" id="PRO_5039402158" evidence="6">
    <location>
        <begin position="19"/>
        <end position="395"/>
    </location>
</feature>
<comment type="subcellular location">
    <subcellularLocation>
        <location evidence="1">Cell envelope</location>
    </subcellularLocation>
</comment>
<sequence>MKNILIALLLLCAWGSQAQDKFTINGSLKGSLDGQEVYLIYTDYVENTPIDTTVIKDGKFFFTGRLDYPAMHKIIIDRTPEGEESSERYWSAMDFYLENSPITFEADLDSLYTYYRKANQKPAIIKGSKTEDEHNSFKNSLKEKRTQLAMLNNEYLENYHLPSLKGEFNTEEGIRLSREMQNLEGEIKEATTEYIRKNPKSKVAYDLARINFLGMFIELNESQINELVEIIKQGWEGTDHYSSFVQLANKAKKTALNTKYQDFELLTPEGEKVAISTLIKNGEYSMLEFWASWCGPCRGEIPHLVDINKRYKDAGFNIISISLDENDKHWKKAMKEEGMTWPQLNEPKGFYGEISQAYNILGIPFAILLDPEGRIVDFNMRGAKLDATLLDIYKF</sequence>
<evidence type="ECO:0000313" key="8">
    <source>
        <dbReference type="EMBL" id="HIX55025.1"/>
    </source>
</evidence>
<keyword evidence="3" id="KW-1015">Disulfide bond</keyword>
<organism evidence="8 9">
    <name type="scientific">Candidatus Sphingobacterium stercoripullorum</name>
    <dbReference type="NCBI Taxonomy" id="2838759"/>
    <lineage>
        <taxon>Bacteria</taxon>
        <taxon>Pseudomonadati</taxon>
        <taxon>Bacteroidota</taxon>
        <taxon>Sphingobacteriia</taxon>
        <taxon>Sphingobacteriales</taxon>
        <taxon>Sphingobacteriaceae</taxon>
        <taxon>Sphingobacterium</taxon>
    </lineage>
</organism>
<dbReference type="CDD" id="cd02966">
    <property type="entry name" value="TlpA_like_family"/>
    <property type="match status" value="1"/>
</dbReference>
<dbReference type="GO" id="GO:0030313">
    <property type="term" value="C:cell envelope"/>
    <property type="evidence" value="ECO:0007669"/>
    <property type="project" value="UniProtKB-SubCell"/>
</dbReference>
<feature type="coiled-coil region" evidence="5">
    <location>
        <begin position="134"/>
        <end position="193"/>
    </location>
</feature>
<dbReference type="GO" id="GO:0016209">
    <property type="term" value="F:antioxidant activity"/>
    <property type="evidence" value="ECO:0007669"/>
    <property type="project" value="InterPro"/>
</dbReference>
<evidence type="ECO:0000313" key="9">
    <source>
        <dbReference type="Proteomes" id="UP000824156"/>
    </source>
</evidence>
<dbReference type="InterPro" id="IPR050553">
    <property type="entry name" value="Thioredoxin_ResA/DsbE_sf"/>
</dbReference>
<reference evidence="8" key="1">
    <citation type="journal article" date="2021" name="PeerJ">
        <title>Extensive microbial diversity within the chicken gut microbiome revealed by metagenomics and culture.</title>
        <authorList>
            <person name="Gilroy R."/>
            <person name="Ravi A."/>
            <person name="Getino M."/>
            <person name="Pursley I."/>
            <person name="Horton D.L."/>
            <person name="Alikhan N.F."/>
            <person name="Baker D."/>
            <person name="Gharbi K."/>
            <person name="Hall N."/>
            <person name="Watson M."/>
            <person name="Adriaenssens E.M."/>
            <person name="Foster-Nyarko E."/>
            <person name="Jarju S."/>
            <person name="Secka A."/>
            <person name="Antonio M."/>
            <person name="Oren A."/>
            <person name="Chaudhuri R.R."/>
            <person name="La Ragione R."/>
            <person name="Hildebrand F."/>
            <person name="Pallen M.J."/>
        </authorList>
    </citation>
    <scope>NUCLEOTIDE SEQUENCE</scope>
    <source>
        <strain evidence="8">1719</strain>
    </source>
</reference>
<dbReference type="InterPro" id="IPR013766">
    <property type="entry name" value="Thioredoxin_domain"/>
</dbReference>
<keyword evidence="4" id="KW-0676">Redox-active center</keyword>
<dbReference type="Pfam" id="PF14289">
    <property type="entry name" value="DUF4369"/>
    <property type="match status" value="1"/>
</dbReference>
<feature type="domain" description="Thioredoxin" evidence="7">
    <location>
        <begin position="254"/>
        <end position="395"/>
    </location>
</feature>
<comment type="caution">
    <text evidence="8">The sequence shown here is derived from an EMBL/GenBank/DDBJ whole genome shotgun (WGS) entry which is preliminary data.</text>
</comment>
<proteinExistence type="predicted"/>
<evidence type="ECO:0000256" key="3">
    <source>
        <dbReference type="ARBA" id="ARBA00023157"/>
    </source>
</evidence>
<evidence type="ECO:0000256" key="6">
    <source>
        <dbReference type="SAM" id="SignalP"/>
    </source>
</evidence>
<dbReference type="InterPro" id="IPR000866">
    <property type="entry name" value="AhpC/TSA"/>
</dbReference>
<dbReference type="SUPFAM" id="SSF52833">
    <property type="entry name" value="Thioredoxin-like"/>
    <property type="match status" value="1"/>
</dbReference>
<dbReference type="Pfam" id="PF00578">
    <property type="entry name" value="AhpC-TSA"/>
    <property type="match status" value="1"/>
</dbReference>
<dbReference type="Proteomes" id="UP000824156">
    <property type="component" value="Unassembled WGS sequence"/>
</dbReference>
<dbReference type="InterPro" id="IPR017937">
    <property type="entry name" value="Thioredoxin_CS"/>
</dbReference>
<keyword evidence="5" id="KW-0175">Coiled coil</keyword>
<protein>
    <submittedName>
        <fullName evidence="8">AhpC/TSA family protein</fullName>
    </submittedName>
</protein>
<dbReference type="PANTHER" id="PTHR42852">
    <property type="entry name" value="THIOL:DISULFIDE INTERCHANGE PROTEIN DSBE"/>
    <property type="match status" value="1"/>
</dbReference>
<evidence type="ECO:0000259" key="7">
    <source>
        <dbReference type="PROSITE" id="PS51352"/>
    </source>
</evidence>
<feature type="signal peptide" evidence="6">
    <location>
        <begin position="1"/>
        <end position="18"/>
    </location>
</feature>
<dbReference type="InterPro" id="IPR036249">
    <property type="entry name" value="Thioredoxin-like_sf"/>
</dbReference>
<evidence type="ECO:0000256" key="2">
    <source>
        <dbReference type="ARBA" id="ARBA00022748"/>
    </source>
</evidence>
<evidence type="ECO:0000256" key="4">
    <source>
        <dbReference type="ARBA" id="ARBA00023284"/>
    </source>
</evidence>
<evidence type="ECO:0000256" key="1">
    <source>
        <dbReference type="ARBA" id="ARBA00004196"/>
    </source>
</evidence>
<gene>
    <name evidence="8" type="ORF">H9853_08365</name>
</gene>
<dbReference type="InterPro" id="IPR025380">
    <property type="entry name" value="DUF4369"/>
</dbReference>
<dbReference type="PANTHER" id="PTHR42852:SF6">
    <property type="entry name" value="THIOL:DISULFIDE INTERCHANGE PROTEIN DSBE"/>
    <property type="match status" value="1"/>
</dbReference>
<dbReference type="AlphaFoldDB" id="A0A9D1W9C4"/>
<dbReference type="PROSITE" id="PS00194">
    <property type="entry name" value="THIOREDOXIN_1"/>
    <property type="match status" value="1"/>
</dbReference>
<keyword evidence="6" id="KW-0732">Signal</keyword>
<dbReference type="PROSITE" id="PS51352">
    <property type="entry name" value="THIOREDOXIN_2"/>
    <property type="match status" value="1"/>
</dbReference>
<evidence type="ECO:0000256" key="5">
    <source>
        <dbReference type="SAM" id="Coils"/>
    </source>
</evidence>
<dbReference type="Gene3D" id="3.40.30.10">
    <property type="entry name" value="Glutaredoxin"/>
    <property type="match status" value="1"/>
</dbReference>
<dbReference type="GO" id="GO:0016491">
    <property type="term" value="F:oxidoreductase activity"/>
    <property type="evidence" value="ECO:0007669"/>
    <property type="project" value="InterPro"/>
</dbReference>
<dbReference type="GO" id="GO:0017004">
    <property type="term" value="P:cytochrome complex assembly"/>
    <property type="evidence" value="ECO:0007669"/>
    <property type="project" value="UniProtKB-KW"/>
</dbReference>
<reference evidence="8" key="2">
    <citation type="submission" date="2021-04" db="EMBL/GenBank/DDBJ databases">
        <authorList>
            <person name="Gilroy R."/>
        </authorList>
    </citation>
    <scope>NUCLEOTIDE SEQUENCE</scope>
    <source>
        <strain evidence="8">1719</strain>
    </source>
</reference>
<keyword evidence="2" id="KW-0201">Cytochrome c-type biogenesis</keyword>
<dbReference type="EMBL" id="DXEZ01000227">
    <property type="protein sequence ID" value="HIX55025.1"/>
    <property type="molecule type" value="Genomic_DNA"/>
</dbReference>
<name>A0A9D1W9C4_9SPHI</name>
<accession>A0A9D1W9C4</accession>